<accession>A0A9E2F6H6</accession>
<evidence type="ECO:0000313" key="2">
    <source>
        <dbReference type="Proteomes" id="UP000811545"/>
    </source>
</evidence>
<organism evidence="1 2">
    <name type="scientific">Psychracetigena formicireducens</name>
    <dbReference type="NCBI Taxonomy" id="2986056"/>
    <lineage>
        <taxon>Bacteria</taxon>
        <taxon>Bacillati</taxon>
        <taxon>Candidatus Lithacetigenota</taxon>
        <taxon>Candidatus Psychracetigena</taxon>
    </lineage>
</organism>
<sequence length="85" mass="9690">MEITITTDGNADNTTIKFNGKTQEKVFEFGISIRAGRKIKMQVKKARDGMSEFLSYFGEDFREFDRELKEEENYVGTIGTKGGHT</sequence>
<dbReference type="EMBL" id="QLTW01000013">
    <property type="protein sequence ID" value="MBT9144598.1"/>
    <property type="molecule type" value="Genomic_DNA"/>
</dbReference>
<protein>
    <submittedName>
        <fullName evidence="1">Uncharacterized protein</fullName>
    </submittedName>
</protein>
<comment type="caution">
    <text evidence="1">The sequence shown here is derived from an EMBL/GenBank/DDBJ whole genome shotgun (WGS) entry which is preliminary data.</text>
</comment>
<proteinExistence type="predicted"/>
<reference evidence="1 2" key="1">
    <citation type="journal article" date="2021" name="bioRxiv">
        <title>Unique metabolic strategies in Hadean analogues reveal hints for primordial physiology.</title>
        <authorList>
            <person name="Nobu M.K."/>
            <person name="Nakai R."/>
            <person name="Tamazawa S."/>
            <person name="Mori H."/>
            <person name="Toyoda A."/>
            <person name="Ijiri A."/>
            <person name="Suzuki S."/>
            <person name="Kurokawa K."/>
            <person name="Kamagata Y."/>
            <person name="Tamaki H."/>
        </authorList>
    </citation>
    <scope>NUCLEOTIDE SEQUENCE [LARGE SCALE GENOMIC DNA]</scope>
    <source>
        <strain evidence="1">BS525</strain>
    </source>
</reference>
<evidence type="ECO:0000313" key="1">
    <source>
        <dbReference type="EMBL" id="MBT9144598.1"/>
    </source>
</evidence>
<dbReference type="AlphaFoldDB" id="A0A9E2F6H6"/>
<gene>
    <name evidence="1" type="ORF">DDT42_00440</name>
</gene>
<name>A0A9E2F6H6_PSYF1</name>
<dbReference type="Proteomes" id="UP000811545">
    <property type="component" value="Unassembled WGS sequence"/>
</dbReference>